<keyword evidence="5" id="KW-1185">Reference proteome</keyword>
<evidence type="ECO:0000256" key="1">
    <source>
        <dbReference type="ARBA" id="ARBA00023450"/>
    </source>
</evidence>
<dbReference type="InterPro" id="IPR003615">
    <property type="entry name" value="HNH_nuc"/>
</dbReference>
<name>A0ABV0II70_9MICC</name>
<proteinExistence type="inferred from homology"/>
<feature type="region of interest" description="Disordered" evidence="2">
    <location>
        <begin position="206"/>
        <end position="234"/>
    </location>
</feature>
<feature type="region of interest" description="Disordered" evidence="2">
    <location>
        <begin position="270"/>
        <end position="304"/>
    </location>
</feature>
<dbReference type="Proteomes" id="UP001484097">
    <property type="component" value="Unassembled WGS sequence"/>
</dbReference>
<feature type="domain" description="HNH nuclease" evidence="3">
    <location>
        <begin position="433"/>
        <end position="483"/>
    </location>
</feature>
<evidence type="ECO:0000313" key="4">
    <source>
        <dbReference type="EMBL" id="MEO9247878.1"/>
    </source>
</evidence>
<dbReference type="RefSeq" id="WP_347920509.1">
    <property type="nucleotide sequence ID" value="NZ_JBDXMX010000003.1"/>
</dbReference>
<dbReference type="Pfam" id="PF02720">
    <property type="entry name" value="DUF222"/>
    <property type="match status" value="1"/>
</dbReference>
<feature type="region of interest" description="Disordered" evidence="2">
    <location>
        <begin position="342"/>
        <end position="374"/>
    </location>
</feature>
<sequence>MDTAPGHDAVRHGISTVAGPSRAPVNALELMALREAFSSMIPAAAVDPDAPDTVHPGGPAAIASPDGVESEAIDRIAVLGQLKAVITAAQIRETAALHAHRTTAEARRGVPVRRRGRGLGGEIGLARGISPHSGSTELRKAVNVAADLPNTLSALQSGVMSERHVAAVERQTQWLDSDSRRAVDSRLLGLFGRCGVRDLTRAAQAEAAAQDPEAAEERYDSARRDRHVSVRASESTPGMAYLTALLPIEQAAACYQNLVETASRLIAEGEAEREHVADPTDGPRVHGGGKDAGGDDDEHSGRTPGQVLADTLVERLTGQAGATTVPVEVHLVMTDASLFGGTAPGTELTSTAPTGTSPPGAVTDPPAVGAPPGSRAAAARAAWLPGFGPIPTPIARRLVANTEAEVFLRRLYTAPESGQLVAMDSQRRTFSGGLRRMIVIRDGTCRTPFCGAPIRHLDHATPFREGGPTSYQNGSGLCVRCNLTKEHPGWRHEATAESLTVTTPTGHRYTRPTAPLLPPPPESPPALAGPVDLGVLRLRRLVEYEPHHQDAA</sequence>
<gene>
    <name evidence="4" type="ORF">ABDK96_09310</name>
</gene>
<dbReference type="Pfam" id="PF01844">
    <property type="entry name" value="HNH"/>
    <property type="match status" value="1"/>
</dbReference>
<evidence type="ECO:0000256" key="2">
    <source>
        <dbReference type="SAM" id="MobiDB-lite"/>
    </source>
</evidence>
<dbReference type="EMBL" id="JBDXMX010000003">
    <property type="protein sequence ID" value="MEO9247878.1"/>
    <property type="molecule type" value="Genomic_DNA"/>
</dbReference>
<organism evidence="4 5">
    <name type="scientific">Citricoccus nitrophenolicus</name>
    <dbReference type="NCBI Taxonomy" id="863575"/>
    <lineage>
        <taxon>Bacteria</taxon>
        <taxon>Bacillati</taxon>
        <taxon>Actinomycetota</taxon>
        <taxon>Actinomycetes</taxon>
        <taxon>Micrococcales</taxon>
        <taxon>Micrococcaceae</taxon>
        <taxon>Citricoccus</taxon>
    </lineage>
</organism>
<comment type="caution">
    <text evidence="4">The sequence shown here is derived from an EMBL/GenBank/DDBJ whole genome shotgun (WGS) entry which is preliminary data.</text>
</comment>
<evidence type="ECO:0000259" key="3">
    <source>
        <dbReference type="SMART" id="SM00507"/>
    </source>
</evidence>
<dbReference type="InterPro" id="IPR002711">
    <property type="entry name" value="HNH"/>
</dbReference>
<protein>
    <submittedName>
        <fullName evidence="4">DUF222 domain-containing protein</fullName>
    </submittedName>
</protein>
<feature type="compositionally biased region" description="Low complexity" evidence="2">
    <location>
        <begin position="349"/>
        <end position="374"/>
    </location>
</feature>
<comment type="similarity">
    <text evidence="1">Belongs to the Rv1128c/1148c/1588c/1702c/1945/3466 family.</text>
</comment>
<dbReference type="CDD" id="cd00085">
    <property type="entry name" value="HNHc"/>
    <property type="match status" value="1"/>
</dbReference>
<feature type="compositionally biased region" description="Basic and acidic residues" evidence="2">
    <location>
        <begin position="270"/>
        <end position="293"/>
    </location>
</feature>
<evidence type="ECO:0000313" key="5">
    <source>
        <dbReference type="Proteomes" id="UP001484097"/>
    </source>
</evidence>
<dbReference type="SMART" id="SM00507">
    <property type="entry name" value="HNHc"/>
    <property type="match status" value="1"/>
</dbReference>
<reference evidence="4 5" key="1">
    <citation type="submission" date="2024-05" db="EMBL/GenBank/DDBJ databases">
        <authorList>
            <person name="Yi C."/>
        </authorList>
    </citation>
    <scope>NUCLEOTIDE SEQUENCE [LARGE SCALE GENOMIC DNA]</scope>
    <source>
        <strain evidence="4 5">XS13</strain>
    </source>
</reference>
<dbReference type="InterPro" id="IPR003870">
    <property type="entry name" value="DUF222"/>
</dbReference>
<accession>A0ABV0II70</accession>